<dbReference type="GO" id="GO:0006357">
    <property type="term" value="P:regulation of transcription by RNA polymerase II"/>
    <property type="evidence" value="ECO:0007669"/>
    <property type="project" value="TreeGrafter"/>
</dbReference>
<evidence type="ECO:0000256" key="1">
    <source>
        <dbReference type="ARBA" id="ARBA00007125"/>
    </source>
</evidence>
<comment type="similarity">
    <text evidence="1">Belongs to the GppA/Ppx family.</text>
</comment>
<dbReference type="Gene3D" id="3.30.420.40">
    <property type="match status" value="1"/>
</dbReference>
<reference evidence="3" key="1">
    <citation type="submission" date="2020-10" db="EMBL/GenBank/DDBJ databases">
        <authorList>
            <person name="Gilroy R."/>
        </authorList>
    </citation>
    <scope>NUCLEOTIDE SEQUENCE</scope>
    <source>
        <strain evidence="3">CHK199-13235</strain>
    </source>
</reference>
<dbReference type="Proteomes" id="UP000824002">
    <property type="component" value="Unassembled WGS sequence"/>
</dbReference>
<evidence type="ECO:0000313" key="4">
    <source>
        <dbReference type="Proteomes" id="UP000824002"/>
    </source>
</evidence>
<dbReference type="CDD" id="cd24052">
    <property type="entry name" value="ASKHA_NBD_HpPPX-GppA-like"/>
    <property type="match status" value="1"/>
</dbReference>
<dbReference type="AlphaFoldDB" id="A0A9D1FKY2"/>
<dbReference type="InterPro" id="IPR050273">
    <property type="entry name" value="GppA/Ppx_hydrolase"/>
</dbReference>
<accession>A0A9D1FKY2</accession>
<proteinExistence type="inferred from homology"/>
<dbReference type="SUPFAM" id="SSF53067">
    <property type="entry name" value="Actin-like ATPase domain"/>
    <property type="match status" value="2"/>
</dbReference>
<dbReference type="InterPro" id="IPR043129">
    <property type="entry name" value="ATPase_NBD"/>
</dbReference>
<dbReference type="Gene3D" id="3.30.420.150">
    <property type="entry name" value="Exopolyphosphatase. Domain 2"/>
    <property type="match status" value="1"/>
</dbReference>
<sequence>MLCGIVDMGSNSIRLCVYRCENGKFSQIINKKIMAGLAGYVKKGKLTSQGIEKACLALEEFQEILKGFQVDQTGIFATASLRNISNQDEVVNSIRRVTGILPEIISGQEEARLDFLGATHFYPMERGLMVDIGGGSTELVWFVKNGPKEMISLPMGSLSLYTRFAEGLIPTEKEQGKMRKFVRQALEEIQWEVRKGDCELACGIGGTMRMELQLAQELLGASKTKRTFTAEDADKLWEIAASPDPAQSKQAYRILPERMFSMVPGMILVQEIAKRFGSRSFYVSQAGVREGYLIDRFLNTGKF</sequence>
<protein>
    <submittedName>
        <fullName evidence="3">Phosphatase</fullName>
    </submittedName>
</protein>
<evidence type="ECO:0000313" key="3">
    <source>
        <dbReference type="EMBL" id="HIS75716.1"/>
    </source>
</evidence>
<dbReference type="Pfam" id="PF02541">
    <property type="entry name" value="Ppx-GppA"/>
    <property type="match status" value="1"/>
</dbReference>
<dbReference type="PANTHER" id="PTHR30005:SF0">
    <property type="entry name" value="RETROGRADE REGULATION PROTEIN 2"/>
    <property type="match status" value="1"/>
</dbReference>
<name>A0A9D1FKY2_9FIRM</name>
<comment type="caution">
    <text evidence="3">The sequence shown here is derived from an EMBL/GenBank/DDBJ whole genome shotgun (WGS) entry which is preliminary data.</text>
</comment>
<organism evidence="3 4">
    <name type="scientific">Candidatus Merdivicinus excrementipullorum</name>
    <dbReference type="NCBI Taxonomy" id="2840867"/>
    <lineage>
        <taxon>Bacteria</taxon>
        <taxon>Bacillati</taxon>
        <taxon>Bacillota</taxon>
        <taxon>Clostridia</taxon>
        <taxon>Eubacteriales</taxon>
        <taxon>Oscillospiraceae</taxon>
        <taxon>Oscillospiraceae incertae sedis</taxon>
        <taxon>Candidatus Merdivicinus</taxon>
    </lineage>
</organism>
<evidence type="ECO:0000259" key="2">
    <source>
        <dbReference type="Pfam" id="PF02541"/>
    </source>
</evidence>
<dbReference type="PANTHER" id="PTHR30005">
    <property type="entry name" value="EXOPOLYPHOSPHATASE"/>
    <property type="match status" value="1"/>
</dbReference>
<dbReference type="InterPro" id="IPR003695">
    <property type="entry name" value="Ppx_GppA_N"/>
</dbReference>
<gene>
    <name evidence="3" type="ORF">IAB51_02800</name>
</gene>
<feature type="domain" description="Ppx/GppA phosphatase N-terminal" evidence="2">
    <location>
        <begin position="17"/>
        <end position="297"/>
    </location>
</feature>
<reference evidence="3" key="2">
    <citation type="journal article" date="2021" name="PeerJ">
        <title>Extensive microbial diversity within the chicken gut microbiome revealed by metagenomics and culture.</title>
        <authorList>
            <person name="Gilroy R."/>
            <person name="Ravi A."/>
            <person name="Getino M."/>
            <person name="Pursley I."/>
            <person name="Horton D.L."/>
            <person name="Alikhan N.F."/>
            <person name="Baker D."/>
            <person name="Gharbi K."/>
            <person name="Hall N."/>
            <person name="Watson M."/>
            <person name="Adriaenssens E.M."/>
            <person name="Foster-Nyarko E."/>
            <person name="Jarju S."/>
            <person name="Secka A."/>
            <person name="Antonio M."/>
            <person name="Oren A."/>
            <person name="Chaudhuri R.R."/>
            <person name="La Ragione R."/>
            <person name="Hildebrand F."/>
            <person name="Pallen M.J."/>
        </authorList>
    </citation>
    <scope>NUCLEOTIDE SEQUENCE</scope>
    <source>
        <strain evidence="3">CHK199-13235</strain>
    </source>
</reference>
<dbReference type="EMBL" id="DVJP01000023">
    <property type="protein sequence ID" value="HIS75716.1"/>
    <property type="molecule type" value="Genomic_DNA"/>
</dbReference>